<evidence type="ECO:0000256" key="2">
    <source>
        <dbReference type="ARBA" id="ARBA00022771"/>
    </source>
</evidence>
<name>A0ABD1FAZ9_HYPHA</name>
<accession>A0ABD1FAZ9</accession>
<dbReference type="SMART" id="SM00980">
    <property type="entry name" value="THAP"/>
    <property type="match status" value="1"/>
</dbReference>
<dbReference type="PROSITE" id="PS50950">
    <property type="entry name" value="ZF_THAP"/>
    <property type="match status" value="1"/>
</dbReference>
<evidence type="ECO:0000313" key="8">
    <source>
        <dbReference type="Proteomes" id="UP001566132"/>
    </source>
</evidence>
<evidence type="ECO:0000256" key="5">
    <source>
        <dbReference type="PROSITE-ProRule" id="PRU00309"/>
    </source>
</evidence>
<dbReference type="PANTHER" id="PTHR46600">
    <property type="entry name" value="THAP DOMAIN-CONTAINING"/>
    <property type="match status" value="1"/>
</dbReference>
<dbReference type="InterPro" id="IPR026516">
    <property type="entry name" value="THAP1/10"/>
</dbReference>
<dbReference type="Proteomes" id="UP001566132">
    <property type="component" value="Unassembled WGS sequence"/>
</dbReference>
<evidence type="ECO:0000313" key="7">
    <source>
        <dbReference type="EMBL" id="KAL1513479.1"/>
    </source>
</evidence>
<evidence type="ECO:0000256" key="3">
    <source>
        <dbReference type="ARBA" id="ARBA00022833"/>
    </source>
</evidence>
<dbReference type="EMBL" id="JBDJPC010000002">
    <property type="protein sequence ID" value="KAL1513479.1"/>
    <property type="molecule type" value="Genomic_DNA"/>
</dbReference>
<keyword evidence="3" id="KW-0862">Zinc</keyword>
<dbReference type="Pfam" id="PF05485">
    <property type="entry name" value="THAP"/>
    <property type="match status" value="1"/>
</dbReference>
<evidence type="ECO:0000259" key="6">
    <source>
        <dbReference type="PROSITE" id="PS50950"/>
    </source>
</evidence>
<dbReference type="AlphaFoldDB" id="A0ABD1FAZ9"/>
<keyword evidence="2 5" id="KW-0863">Zinc-finger</keyword>
<protein>
    <recommendedName>
        <fullName evidence="6">THAP-type domain-containing protein</fullName>
    </recommendedName>
</protein>
<reference evidence="7 8" key="1">
    <citation type="submission" date="2024-05" db="EMBL/GenBank/DDBJ databases">
        <title>Genetic variation in Jamaican populations of the coffee berry borer (Hypothenemus hampei).</title>
        <authorList>
            <person name="Errbii M."/>
            <person name="Myrie A."/>
        </authorList>
    </citation>
    <scope>NUCLEOTIDE SEQUENCE [LARGE SCALE GENOMIC DNA]</scope>
    <source>
        <strain evidence="7">JA-Hopewell-2020-01-JO</strain>
        <tissue evidence="7">Whole body</tissue>
    </source>
</reference>
<dbReference type="PANTHER" id="PTHR46600:SF11">
    <property type="entry name" value="THAP DOMAIN-CONTAINING PROTEIN 10"/>
    <property type="match status" value="1"/>
</dbReference>
<dbReference type="SMART" id="SM00692">
    <property type="entry name" value="DM3"/>
    <property type="match status" value="1"/>
</dbReference>
<dbReference type="SUPFAM" id="SSF57716">
    <property type="entry name" value="Glucocorticoid receptor-like (DNA-binding domain)"/>
    <property type="match status" value="1"/>
</dbReference>
<gene>
    <name evidence="7" type="ORF">ABEB36_002885</name>
</gene>
<dbReference type="InterPro" id="IPR006612">
    <property type="entry name" value="THAP_Znf"/>
</dbReference>
<dbReference type="InterPro" id="IPR038441">
    <property type="entry name" value="THAP_Znf_sf"/>
</dbReference>
<proteinExistence type="predicted"/>
<feature type="domain" description="THAP-type" evidence="6">
    <location>
        <begin position="1"/>
        <end position="84"/>
    </location>
</feature>
<keyword evidence="1" id="KW-0479">Metal-binding</keyword>
<dbReference type="GO" id="GO:0008270">
    <property type="term" value="F:zinc ion binding"/>
    <property type="evidence" value="ECO:0007669"/>
    <property type="project" value="UniProtKB-KW"/>
</dbReference>
<evidence type="ECO:0000256" key="1">
    <source>
        <dbReference type="ARBA" id="ARBA00022723"/>
    </source>
</evidence>
<dbReference type="Gene3D" id="6.20.210.20">
    <property type="entry name" value="THAP domain"/>
    <property type="match status" value="1"/>
</dbReference>
<organism evidence="7 8">
    <name type="scientific">Hypothenemus hampei</name>
    <name type="common">Coffee berry borer</name>
    <dbReference type="NCBI Taxonomy" id="57062"/>
    <lineage>
        <taxon>Eukaryota</taxon>
        <taxon>Metazoa</taxon>
        <taxon>Ecdysozoa</taxon>
        <taxon>Arthropoda</taxon>
        <taxon>Hexapoda</taxon>
        <taxon>Insecta</taxon>
        <taxon>Pterygota</taxon>
        <taxon>Neoptera</taxon>
        <taxon>Endopterygota</taxon>
        <taxon>Coleoptera</taxon>
        <taxon>Polyphaga</taxon>
        <taxon>Cucujiformia</taxon>
        <taxon>Curculionidae</taxon>
        <taxon>Scolytinae</taxon>
        <taxon>Hypothenemus</taxon>
    </lineage>
</organism>
<keyword evidence="4 5" id="KW-0238">DNA-binding</keyword>
<keyword evidence="8" id="KW-1185">Reference proteome</keyword>
<sequence length="164" mass="19358">MVYVCCVSGCKNTYKVIKMHCLPKDGKIRKEWCAILDRPDLEKVQDRFERKKFRICDIHFAENSKVGTNRNRTTLKYNAVPTMHLKSAMSMFEHAPTITSMDHNIDIRESTSLPRLQYSNLLQINRQLMYNLKDQDFLKKMAGQTYISLKSKKKKIEMVKRLQH</sequence>
<dbReference type="GO" id="GO:0003677">
    <property type="term" value="F:DNA binding"/>
    <property type="evidence" value="ECO:0007669"/>
    <property type="project" value="UniProtKB-UniRule"/>
</dbReference>
<comment type="caution">
    <text evidence="7">The sequence shown here is derived from an EMBL/GenBank/DDBJ whole genome shotgun (WGS) entry which is preliminary data.</text>
</comment>
<evidence type="ECO:0000256" key="4">
    <source>
        <dbReference type="ARBA" id="ARBA00023125"/>
    </source>
</evidence>